<reference evidence="3 4" key="1">
    <citation type="submission" date="2015-12" db="EMBL/GenBank/DDBJ databases">
        <title>Bacillus cereus Group isolate.</title>
        <authorList>
            <person name="Kovac J."/>
        </authorList>
    </citation>
    <scope>NUCLEOTIDE SEQUENCE [LARGE SCALE GENOMIC DNA]</scope>
    <source>
        <strain evidence="3 4">FSL K6-0073</strain>
    </source>
</reference>
<evidence type="ECO:0000313" key="4">
    <source>
        <dbReference type="Proteomes" id="UP000075476"/>
    </source>
</evidence>
<name>A0A9X0MJW0_BACCE</name>
<feature type="chain" id="PRO_5040876312" description="PrcB C-terminal domain-containing protein" evidence="1">
    <location>
        <begin position="22"/>
        <end position="154"/>
    </location>
</feature>
<dbReference type="Proteomes" id="UP000075476">
    <property type="component" value="Unassembled WGS sequence"/>
</dbReference>
<dbReference type="RefSeq" id="WP_061662371.1">
    <property type="nucleotide sequence ID" value="NZ_LOMO01000001.1"/>
</dbReference>
<evidence type="ECO:0000313" key="3">
    <source>
        <dbReference type="EMBL" id="KXY51030.1"/>
    </source>
</evidence>
<dbReference type="InterPro" id="IPR025748">
    <property type="entry name" value="PrcB_C_dom"/>
</dbReference>
<accession>A0A9X0MJW0</accession>
<gene>
    <name evidence="3" type="ORF">AT268_31455</name>
</gene>
<feature type="signal peptide" evidence="1">
    <location>
        <begin position="1"/>
        <end position="21"/>
    </location>
</feature>
<keyword evidence="1" id="KW-0732">Signal</keyword>
<proteinExistence type="predicted"/>
<dbReference type="PROSITE" id="PS51257">
    <property type="entry name" value="PROKAR_LIPOPROTEIN"/>
    <property type="match status" value="1"/>
</dbReference>
<sequence>MMSKRKIGIMLLLSITTSVFVGCSNENTLMKKDTWTVKELKTQKEIKYELLDESVLNEGDMKSWYEKSSKEKGVHSKTDKEYTYIVIADGKKFTTGYGIELFDVRKANKDIVVGYNVVEPEKNTSIEEKESYPHMILRIKAEDEKIVGKKIKEK</sequence>
<evidence type="ECO:0000259" key="2">
    <source>
        <dbReference type="Pfam" id="PF14343"/>
    </source>
</evidence>
<evidence type="ECO:0000256" key="1">
    <source>
        <dbReference type="SAM" id="SignalP"/>
    </source>
</evidence>
<protein>
    <recommendedName>
        <fullName evidence="2">PrcB C-terminal domain-containing protein</fullName>
    </recommendedName>
</protein>
<comment type="caution">
    <text evidence="3">The sequence shown here is derived from an EMBL/GenBank/DDBJ whole genome shotgun (WGS) entry which is preliminary data.</text>
</comment>
<dbReference type="AlphaFoldDB" id="A0A9X0MJW0"/>
<dbReference type="Pfam" id="PF14343">
    <property type="entry name" value="PrcB_C"/>
    <property type="match status" value="1"/>
</dbReference>
<feature type="domain" description="PrcB C-terminal" evidence="2">
    <location>
        <begin position="83"/>
        <end position="140"/>
    </location>
</feature>
<organism evidence="3 4">
    <name type="scientific">Bacillus cereus</name>
    <dbReference type="NCBI Taxonomy" id="1396"/>
    <lineage>
        <taxon>Bacteria</taxon>
        <taxon>Bacillati</taxon>
        <taxon>Bacillota</taxon>
        <taxon>Bacilli</taxon>
        <taxon>Bacillales</taxon>
        <taxon>Bacillaceae</taxon>
        <taxon>Bacillus</taxon>
        <taxon>Bacillus cereus group</taxon>
    </lineage>
</organism>
<dbReference type="EMBL" id="LOMO01000001">
    <property type="protein sequence ID" value="KXY51030.1"/>
    <property type="molecule type" value="Genomic_DNA"/>
</dbReference>